<dbReference type="AlphaFoldDB" id="M5F3F4"/>
<keyword evidence="3" id="KW-1185">Reference proteome</keyword>
<protein>
    <submittedName>
        <fullName evidence="2">Uncharacterized protein</fullName>
    </submittedName>
</protein>
<dbReference type="STRING" id="1297569.MESS2_300074"/>
<evidence type="ECO:0000256" key="1">
    <source>
        <dbReference type="SAM" id="MobiDB-lite"/>
    </source>
</evidence>
<sequence length="60" mass="6597">MAGVGDGEQLQDVKQSRKSVQTPRRQRSKSAKVLGPVKVKIKYLKANILSWGRSENSIGS</sequence>
<comment type="caution">
    <text evidence="2">The sequence shown here is derived from an EMBL/GenBank/DDBJ whole genome shotgun (WGS) entry which is preliminary data.</text>
</comment>
<accession>M5F3F4</accession>
<dbReference type="Proteomes" id="UP000012062">
    <property type="component" value="Unassembled WGS sequence"/>
</dbReference>
<organism evidence="2 3">
    <name type="scientific">Mesorhizobium metallidurans STM 2683</name>
    <dbReference type="NCBI Taxonomy" id="1297569"/>
    <lineage>
        <taxon>Bacteria</taxon>
        <taxon>Pseudomonadati</taxon>
        <taxon>Pseudomonadota</taxon>
        <taxon>Alphaproteobacteria</taxon>
        <taxon>Hyphomicrobiales</taxon>
        <taxon>Phyllobacteriaceae</taxon>
        <taxon>Mesorhizobium</taxon>
    </lineage>
</organism>
<evidence type="ECO:0000313" key="3">
    <source>
        <dbReference type="Proteomes" id="UP000012062"/>
    </source>
</evidence>
<feature type="region of interest" description="Disordered" evidence="1">
    <location>
        <begin position="1"/>
        <end position="32"/>
    </location>
</feature>
<proteinExistence type="predicted"/>
<name>M5F3F4_9HYPH</name>
<dbReference type="EMBL" id="CAUM01000096">
    <property type="protein sequence ID" value="CCV06356.1"/>
    <property type="molecule type" value="Genomic_DNA"/>
</dbReference>
<evidence type="ECO:0000313" key="2">
    <source>
        <dbReference type="EMBL" id="CCV06356.1"/>
    </source>
</evidence>
<gene>
    <name evidence="2" type="ORF">MESS2_300074</name>
</gene>
<reference evidence="2 3" key="1">
    <citation type="submission" date="2013-02" db="EMBL/GenBank/DDBJ databases">
        <authorList>
            <person name="Genoscope - CEA"/>
        </authorList>
    </citation>
    <scope>NUCLEOTIDE SEQUENCE [LARGE SCALE GENOMIC DNA]</scope>
    <source>
        <strain evidence="2 3">STM 2683</strain>
    </source>
</reference>